<keyword evidence="2" id="KW-1185">Reference proteome</keyword>
<comment type="caution">
    <text evidence="1">The sequence shown here is derived from an EMBL/GenBank/DDBJ whole genome shotgun (WGS) entry which is preliminary data.</text>
</comment>
<dbReference type="AlphaFoldDB" id="A0A7W9EE54"/>
<dbReference type="Proteomes" id="UP000549617">
    <property type="component" value="Unassembled WGS sequence"/>
</dbReference>
<gene>
    <name evidence="1" type="ORF">FHS49_001662</name>
</gene>
<evidence type="ECO:0000313" key="1">
    <source>
        <dbReference type="EMBL" id="MBB5685654.1"/>
    </source>
</evidence>
<sequence>MTAVILNFRPWERDVLLRANLRVKVDERSVWLFWGEPDGFAIDASKYLHLHTGNCAFLAWENALAAAHRYGAPIEGTAPEGFDEGAWAS</sequence>
<dbReference type="EMBL" id="JACIJC010000002">
    <property type="protein sequence ID" value="MBB5685654.1"/>
    <property type="molecule type" value="Genomic_DNA"/>
</dbReference>
<accession>A0A7W9EE54</accession>
<name>A0A7W9EE54_9SPHN</name>
<organism evidence="1 2">
    <name type="scientific">Sphingobium boeckii</name>
    <dbReference type="NCBI Taxonomy" id="1082345"/>
    <lineage>
        <taxon>Bacteria</taxon>
        <taxon>Pseudomonadati</taxon>
        <taxon>Pseudomonadota</taxon>
        <taxon>Alphaproteobacteria</taxon>
        <taxon>Sphingomonadales</taxon>
        <taxon>Sphingomonadaceae</taxon>
        <taxon>Sphingobium</taxon>
    </lineage>
</organism>
<protein>
    <submittedName>
        <fullName evidence="1">Uncharacterized protein</fullName>
    </submittedName>
</protein>
<proteinExistence type="predicted"/>
<dbReference type="RefSeq" id="WP_184017149.1">
    <property type="nucleotide sequence ID" value="NZ_JACIJC010000002.1"/>
</dbReference>
<evidence type="ECO:0000313" key="2">
    <source>
        <dbReference type="Proteomes" id="UP000549617"/>
    </source>
</evidence>
<reference evidence="1 2" key="1">
    <citation type="submission" date="2020-08" db="EMBL/GenBank/DDBJ databases">
        <title>Genomic Encyclopedia of Type Strains, Phase IV (KMG-IV): sequencing the most valuable type-strain genomes for metagenomic binning, comparative biology and taxonomic classification.</title>
        <authorList>
            <person name="Goeker M."/>
        </authorList>
    </citation>
    <scope>NUCLEOTIDE SEQUENCE [LARGE SCALE GENOMIC DNA]</scope>
    <source>
        <strain evidence="1 2">DSM 25079</strain>
    </source>
</reference>